<protein>
    <submittedName>
        <fullName evidence="1">Uncharacterized protein</fullName>
    </submittedName>
</protein>
<dbReference type="AlphaFoldDB" id="A0A644YI15"/>
<proteinExistence type="predicted"/>
<reference evidence="1" key="1">
    <citation type="submission" date="2019-08" db="EMBL/GenBank/DDBJ databases">
        <authorList>
            <person name="Kucharzyk K."/>
            <person name="Murdoch R.W."/>
            <person name="Higgins S."/>
            <person name="Loffler F."/>
        </authorList>
    </citation>
    <scope>NUCLEOTIDE SEQUENCE</scope>
</reference>
<dbReference type="InterPro" id="IPR024524">
    <property type="entry name" value="DUF3800"/>
</dbReference>
<accession>A0A644YI15</accession>
<sequence>MQNKIEDKELIEDFLQSFQNYYREKDLKKQEDYKNDFLVALGRIEMIKDEDVREFFGYISMGNAFDLWDTPGQKYSLDFSISEFNYSCNQWGEILQEKFNVYHDNSKQIEHWKEYIKFMADERIPETVVGYGDRKHIYPLKIDRLELVDSKTSIEIQLADLFASSLSYYLRKTYNGINEPFLKELTETRFFNLKCFMQIGAGLNLNSEKFAKEMQNGDVDGVDFIVEQEQKYLKSNM</sequence>
<dbReference type="Pfam" id="PF12686">
    <property type="entry name" value="DUF3800"/>
    <property type="match status" value="1"/>
</dbReference>
<gene>
    <name evidence="1" type="ORF">SDC9_74782</name>
</gene>
<evidence type="ECO:0000313" key="1">
    <source>
        <dbReference type="EMBL" id="MPM28262.1"/>
    </source>
</evidence>
<dbReference type="EMBL" id="VSSQ01005206">
    <property type="protein sequence ID" value="MPM28262.1"/>
    <property type="molecule type" value="Genomic_DNA"/>
</dbReference>
<organism evidence="1">
    <name type="scientific">bioreactor metagenome</name>
    <dbReference type="NCBI Taxonomy" id="1076179"/>
    <lineage>
        <taxon>unclassified sequences</taxon>
        <taxon>metagenomes</taxon>
        <taxon>ecological metagenomes</taxon>
    </lineage>
</organism>
<comment type="caution">
    <text evidence="1">The sequence shown here is derived from an EMBL/GenBank/DDBJ whole genome shotgun (WGS) entry which is preliminary data.</text>
</comment>
<name>A0A644YI15_9ZZZZ</name>